<dbReference type="Gene3D" id="3.30.160.380">
    <property type="entry name" value="Dicer dimerisation domain"/>
    <property type="match status" value="1"/>
</dbReference>
<feature type="domain" description="Helicase C-terminal" evidence="9">
    <location>
        <begin position="424"/>
        <end position="610"/>
    </location>
</feature>
<dbReference type="CDD" id="cd18034">
    <property type="entry name" value="DEXHc_dicer"/>
    <property type="match status" value="1"/>
</dbReference>
<evidence type="ECO:0000256" key="7">
    <source>
        <dbReference type="PROSITE-ProRule" id="PRU00657"/>
    </source>
</evidence>
<evidence type="ECO:0000256" key="6">
    <source>
        <dbReference type="ARBA" id="ARBA00035116"/>
    </source>
</evidence>
<feature type="domain" description="Helicase ATP-binding" evidence="8">
    <location>
        <begin position="57"/>
        <end position="241"/>
    </location>
</feature>
<dbReference type="OrthoDB" id="416741at2759"/>
<dbReference type="PANTHER" id="PTHR14074:SF16">
    <property type="entry name" value="ANTIVIRAL INNATE IMMUNE RESPONSE RECEPTOR RIG-I"/>
    <property type="match status" value="1"/>
</dbReference>
<comment type="similarity">
    <text evidence="6 7">Belongs to the helicase family. Dicer subfamily.</text>
</comment>
<evidence type="ECO:0000256" key="1">
    <source>
        <dbReference type="ARBA" id="ARBA00001946"/>
    </source>
</evidence>
<name>A0A8J2RLA4_9CRUS</name>
<dbReference type="PANTHER" id="PTHR14074">
    <property type="entry name" value="HELICASE WITH DEATH DOMAIN-RELATED"/>
    <property type="match status" value="1"/>
</dbReference>
<keyword evidence="12" id="KW-1185">Reference proteome</keyword>
<dbReference type="GO" id="GO:0030422">
    <property type="term" value="P:siRNA processing"/>
    <property type="evidence" value="ECO:0007669"/>
    <property type="project" value="UniProtKB-ARBA"/>
</dbReference>
<dbReference type="EMBL" id="CAKKLH010000101">
    <property type="protein sequence ID" value="CAH0103038.1"/>
    <property type="molecule type" value="Genomic_DNA"/>
</dbReference>
<dbReference type="Gene3D" id="3.40.50.300">
    <property type="entry name" value="P-loop containing nucleotide triphosphate hydrolases"/>
    <property type="match status" value="2"/>
</dbReference>
<dbReference type="FunFam" id="3.40.50.300:FF:002580">
    <property type="entry name" value="AGAP002836-PB"/>
    <property type="match status" value="1"/>
</dbReference>
<dbReference type="GO" id="GO:0004386">
    <property type="term" value="F:helicase activity"/>
    <property type="evidence" value="ECO:0007669"/>
    <property type="project" value="UniProtKB-KW"/>
</dbReference>
<dbReference type="SMART" id="SM00487">
    <property type="entry name" value="DEXDc"/>
    <property type="match status" value="1"/>
</dbReference>
<dbReference type="Pfam" id="PF03368">
    <property type="entry name" value="Dicer_dimer"/>
    <property type="match status" value="1"/>
</dbReference>
<dbReference type="GO" id="GO:0005524">
    <property type="term" value="F:ATP binding"/>
    <property type="evidence" value="ECO:0007669"/>
    <property type="project" value="UniProtKB-KW"/>
</dbReference>
<dbReference type="Pfam" id="PF00271">
    <property type="entry name" value="Helicase_C"/>
    <property type="match status" value="1"/>
</dbReference>
<comment type="cofactor">
    <cofactor evidence="1">
        <name>Mg(2+)</name>
        <dbReference type="ChEBI" id="CHEBI:18420"/>
    </cofactor>
</comment>
<evidence type="ECO:0000256" key="3">
    <source>
        <dbReference type="ARBA" id="ARBA00022801"/>
    </source>
</evidence>
<keyword evidence="5" id="KW-0067">ATP-binding</keyword>
<evidence type="ECO:0000313" key="11">
    <source>
        <dbReference type="EMBL" id="CAH0103038.1"/>
    </source>
</evidence>
<dbReference type="AlphaFoldDB" id="A0A8J2RLA4"/>
<dbReference type="GO" id="GO:0004525">
    <property type="term" value="F:ribonuclease III activity"/>
    <property type="evidence" value="ECO:0007669"/>
    <property type="project" value="UniProtKB-ARBA"/>
</dbReference>
<dbReference type="InterPro" id="IPR038248">
    <property type="entry name" value="Dicer_dimer_sf"/>
</dbReference>
<dbReference type="SMART" id="SM00490">
    <property type="entry name" value="HELICc"/>
    <property type="match status" value="1"/>
</dbReference>
<sequence length="759" mass="85846">MVEILENEFSLGDLTSDWIDGNNESLTTMEALAASIANIHLAEDDAECHPRDYQIELFQAALDENIIVYLPTGSGKTFIAALLMKELSHEVTKSLSAGGKRTVFLVPTIVLAIQQAAYLKKHTRLKVKEYYGSMGVDIWGKNKWETEFETNHVLVMTAQIFVDILNHAFFSPYQLNLLVFDECHAAVKDAPMKQVLTKLRSCDAFQFSLVARRPKILGLTAALFRKRCKPQEVRGVIKQLSDSMGCVVRIPSDVQTVYRTTCVLFVYPFALSSSTKPCEVIFQHDNANAGQTPVSQELSKLIQNVLASCPLTSWVQDSFLKLSQRNGGCKLKNHFAGQPKKSNKIEILCDAVKDIGFLLENFGTYGAFHCALVYIPLLVKARNQCQSSDFDIVINVCHKIRDLCAPVFEKYSAKERLMLFVQPNVIRLLDIIKNFNPKRCHPDEKAFKMCGIIFVERRSMASVLYHFLKDIRQHDENLEFVKPLFTMGQAAGSNSSLKESQILNMKQKDIMDNFRTGHCNLLVATSVLEEGIDIPECNLIVRFDKIRTYCDYVQTKGRARCKKAFYCMLVSQSETKRFMEDMAHFHAIEQQLVATGNFEDDKDAVLDNLFGQFIDPYTPYGDQGPRITLQSSISLVHRYCSQLVPHGVVPRWSTKVVDESQVDPLLLKRIKELMKQLPVVVVKPRSTKESADNSTLFQGRLSLPKSSPLQEEVVGVPMPTKRLAKRAVALKACERLHQLKELDDVHLLPNQEMLHNLLV</sequence>
<dbReference type="InterPro" id="IPR005034">
    <property type="entry name" value="Dicer_dimerisation"/>
</dbReference>
<keyword evidence="3" id="KW-0378">Hydrolase</keyword>
<evidence type="ECO:0000313" key="12">
    <source>
        <dbReference type="Proteomes" id="UP000789390"/>
    </source>
</evidence>
<dbReference type="InterPro" id="IPR014001">
    <property type="entry name" value="Helicase_ATP-bd"/>
</dbReference>
<feature type="domain" description="Dicer dsRNA-binding fold" evidence="10">
    <location>
        <begin position="632"/>
        <end position="756"/>
    </location>
</feature>
<evidence type="ECO:0000259" key="8">
    <source>
        <dbReference type="PROSITE" id="PS51192"/>
    </source>
</evidence>
<dbReference type="SUPFAM" id="SSF52540">
    <property type="entry name" value="P-loop containing nucleoside triphosphate hydrolases"/>
    <property type="match status" value="1"/>
</dbReference>
<keyword evidence="7" id="KW-0694">RNA-binding</keyword>
<dbReference type="PROSITE" id="PS51194">
    <property type="entry name" value="HELICASE_CTER"/>
    <property type="match status" value="1"/>
</dbReference>
<evidence type="ECO:0000259" key="10">
    <source>
        <dbReference type="PROSITE" id="PS51327"/>
    </source>
</evidence>
<keyword evidence="4" id="KW-0347">Helicase</keyword>
<accession>A0A8J2RLA4</accession>
<dbReference type="Pfam" id="PF00270">
    <property type="entry name" value="DEAD"/>
    <property type="match status" value="1"/>
</dbReference>
<dbReference type="InterPro" id="IPR011545">
    <property type="entry name" value="DEAD/DEAH_box_helicase_dom"/>
</dbReference>
<dbReference type="Proteomes" id="UP000789390">
    <property type="component" value="Unassembled WGS sequence"/>
</dbReference>
<protein>
    <submittedName>
        <fullName evidence="11">Uncharacterized protein</fullName>
    </submittedName>
</protein>
<evidence type="ECO:0000256" key="4">
    <source>
        <dbReference type="ARBA" id="ARBA00022806"/>
    </source>
</evidence>
<dbReference type="InterPro" id="IPR027417">
    <property type="entry name" value="P-loop_NTPase"/>
</dbReference>
<dbReference type="InterPro" id="IPR051363">
    <property type="entry name" value="RLR_Helicase"/>
</dbReference>
<dbReference type="GO" id="GO:0003723">
    <property type="term" value="F:RNA binding"/>
    <property type="evidence" value="ECO:0007669"/>
    <property type="project" value="UniProtKB-UniRule"/>
</dbReference>
<proteinExistence type="inferred from homology"/>
<dbReference type="PROSITE" id="PS51192">
    <property type="entry name" value="HELICASE_ATP_BIND_1"/>
    <property type="match status" value="1"/>
</dbReference>
<gene>
    <name evidence="11" type="ORF">DGAL_LOCUS5571</name>
</gene>
<dbReference type="FunFam" id="3.40.50.300:FF:000628">
    <property type="entry name" value="Endoribonuclease Dicer"/>
    <property type="match status" value="1"/>
</dbReference>
<dbReference type="GO" id="GO:0005737">
    <property type="term" value="C:cytoplasm"/>
    <property type="evidence" value="ECO:0007669"/>
    <property type="project" value="TreeGrafter"/>
</dbReference>
<evidence type="ECO:0000256" key="5">
    <source>
        <dbReference type="ARBA" id="ARBA00022840"/>
    </source>
</evidence>
<reference evidence="11" key="1">
    <citation type="submission" date="2021-11" db="EMBL/GenBank/DDBJ databases">
        <authorList>
            <person name="Schell T."/>
        </authorList>
    </citation>
    <scope>NUCLEOTIDE SEQUENCE</scope>
    <source>
        <strain evidence="11">M5</strain>
    </source>
</reference>
<dbReference type="PROSITE" id="PS51327">
    <property type="entry name" value="DICER_DSRBF"/>
    <property type="match status" value="1"/>
</dbReference>
<keyword evidence="2" id="KW-0547">Nucleotide-binding</keyword>
<organism evidence="11 12">
    <name type="scientific">Daphnia galeata</name>
    <dbReference type="NCBI Taxonomy" id="27404"/>
    <lineage>
        <taxon>Eukaryota</taxon>
        <taxon>Metazoa</taxon>
        <taxon>Ecdysozoa</taxon>
        <taxon>Arthropoda</taxon>
        <taxon>Crustacea</taxon>
        <taxon>Branchiopoda</taxon>
        <taxon>Diplostraca</taxon>
        <taxon>Cladocera</taxon>
        <taxon>Anomopoda</taxon>
        <taxon>Daphniidae</taxon>
        <taxon>Daphnia</taxon>
    </lineage>
</organism>
<dbReference type="InterPro" id="IPR001650">
    <property type="entry name" value="Helicase_C-like"/>
</dbReference>
<evidence type="ECO:0000256" key="2">
    <source>
        <dbReference type="ARBA" id="ARBA00022741"/>
    </source>
</evidence>
<comment type="caution">
    <text evidence="11">The sequence shown here is derived from an EMBL/GenBank/DDBJ whole genome shotgun (WGS) entry which is preliminary data.</text>
</comment>
<evidence type="ECO:0000259" key="9">
    <source>
        <dbReference type="PROSITE" id="PS51194"/>
    </source>
</evidence>